<protein>
    <recommendedName>
        <fullName evidence="2">DUF1508 domain-containing protein</fullName>
    </recommendedName>
</protein>
<sequence>MRYKRVEGAGTLRHIRAMTETSTYPYTLEILSPRTEGATYQWAIRKGGKLVQRSDRSLTSEAKARENGLAQIEKLLSGFGER</sequence>
<accession>A0A679J9T6</accession>
<proteinExistence type="predicted"/>
<gene>
    <name evidence="1" type="ORF">MBUL_04376</name>
</gene>
<evidence type="ECO:0000313" key="1">
    <source>
        <dbReference type="EMBL" id="CAA2107864.1"/>
    </source>
</evidence>
<dbReference type="AlphaFoldDB" id="A0A679J9T6"/>
<name>A0A679J9T6_9HYPH</name>
<reference evidence="1" key="1">
    <citation type="submission" date="2019-12" db="EMBL/GenBank/DDBJ databases">
        <authorList>
            <person name="Cremers G."/>
        </authorList>
    </citation>
    <scope>NUCLEOTIDE SEQUENCE</scope>
    <source>
        <strain evidence="1">Mbul1</strain>
    </source>
</reference>
<dbReference type="EMBL" id="LR743504">
    <property type="protein sequence ID" value="CAA2107864.1"/>
    <property type="molecule type" value="Genomic_DNA"/>
</dbReference>
<organism evidence="1">
    <name type="scientific">Methylobacterium bullatum</name>
    <dbReference type="NCBI Taxonomy" id="570505"/>
    <lineage>
        <taxon>Bacteria</taxon>
        <taxon>Pseudomonadati</taxon>
        <taxon>Pseudomonadota</taxon>
        <taxon>Alphaproteobacteria</taxon>
        <taxon>Hyphomicrobiales</taxon>
        <taxon>Methylobacteriaceae</taxon>
        <taxon>Methylobacterium</taxon>
    </lineage>
</organism>
<evidence type="ECO:0008006" key="2">
    <source>
        <dbReference type="Google" id="ProtNLM"/>
    </source>
</evidence>